<proteinExistence type="inferred from homology"/>
<dbReference type="SUPFAM" id="SSF52540">
    <property type="entry name" value="P-loop containing nucleoside triphosphate hydrolases"/>
    <property type="match status" value="1"/>
</dbReference>
<dbReference type="AlphaFoldDB" id="A0A1M6SV42"/>
<dbReference type="InterPro" id="IPR027417">
    <property type="entry name" value="P-loop_NTPase"/>
</dbReference>
<organism evidence="6 7">
    <name type="scientific">Clostridium cavendishii DSM 21758</name>
    <dbReference type="NCBI Taxonomy" id="1121302"/>
    <lineage>
        <taxon>Bacteria</taxon>
        <taxon>Bacillati</taxon>
        <taxon>Bacillota</taxon>
        <taxon>Clostridia</taxon>
        <taxon>Eubacteriales</taxon>
        <taxon>Clostridiaceae</taxon>
        <taxon>Clostridium</taxon>
    </lineage>
</organism>
<dbReference type="InterPro" id="IPR003593">
    <property type="entry name" value="AAA+_ATPase"/>
</dbReference>
<dbReference type="PROSITE" id="PS00211">
    <property type="entry name" value="ABC_TRANSPORTER_1"/>
    <property type="match status" value="1"/>
</dbReference>
<dbReference type="SMART" id="SM00382">
    <property type="entry name" value="AAA"/>
    <property type="match status" value="1"/>
</dbReference>
<comment type="similarity">
    <text evidence="1">Belongs to the ABC transporter superfamily.</text>
</comment>
<dbReference type="GO" id="GO:0016887">
    <property type="term" value="F:ATP hydrolysis activity"/>
    <property type="evidence" value="ECO:0007669"/>
    <property type="project" value="InterPro"/>
</dbReference>
<dbReference type="OrthoDB" id="9809205at2"/>
<dbReference type="RefSeq" id="WP_072992029.1">
    <property type="nucleotide sequence ID" value="NZ_FQZB01000018.1"/>
</dbReference>
<dbReference type="InterPro" id="IPR017871">
    <property type="entry name" value="ABC_transporter-like_CS"/>
</dbReference>
<accession>A0A1M6SV42</accession>
<reference evidence="6 7" key="1">
    <citation type="submission" date="2016-11" db="EMBL/GenBank/DDBJ databases">
        <authorList>
            <person name="Jaros S."/>
            <person name="Januszkiewicz K."/>
            <person name="Wedrychowicz H."/>
        </authorList>
    </citation>
    <scope>NUCLEOTIDE SEQUENCE [LARGE SCALE GENOMIC DNA]</scope>
    <source>
        <strain evidence="6 7">DSM 21758</strain>
    </source>
</reference>
<keyword evidence="3" id="KW-0547">Nucleotide-binding</keyword>
<evidence type="ECO:0000256" key="4">
    <source>
        <dbReference type="ARBA" id="ARBA00022840"/>
    </source>
</evidence>
<evidence type="ECO:0000256" key="3">
    <source>
        <dbReference type="ARBA" id="ARBA00022741"/>
    </source>
</evidence>
<evidence type="ECO:0000256" key="2">
    <source>
        <dbReference type="ARBA" id="ARBA00022448"/>
    </source>
</evidence>
<dbReference type="PANTHER" id="PTHR43335">
    <property type="entry name" value="ABC TRANSPORTER, ATP-BINDING PROTEIN"/>
    <property type="match status" value="1"/>
</dbReference>
<sequence length="306" mass="34274">MEYVITTHNLCKNFKNGAVLSNLNMKVKKGEIYGFLGENGSGKTTTIKLLVSLLKPTSGSIDLFGEDMTIDTFDKLKRIGSVIEYPAFYENLTARENLQLHKMIIGYDAPNCIDEVLNLVKLKNHEGKKVKNFSLGMKQRLGIARAILHKPDLLLLDEPINGLDPIGIKDMRELLVTLSKKHGMTILISTHILNEIELMANTIGIIKNGSLIEEVNYETIKNQNLNALVITVDDANKACFILEEKLNIKNFKLCNENTLKVYERINDSALINKTLCLNDVFVESIVVKNNSLEDHFVSIIGGNKND</sequence>
<dbReference type="PROSITE" id="PS50893">
    <property type="entry name" value="ABC_TRANSPORTER_2"/>
    <property type="match status" value="1"/>
</dbReference>
<evidence type="ECO:0000256" key="1">
    <source>
        <dbReference type="ARBA" id="ARBA00005417"/>
    </source>
</evidence>
<dbReference type="GO" id="GO:0005524">
    <property type="term" value="F:ATP binding"/>
    <property type="evidence" value="ECO:0007669"/>
    <property type="project" value="UniProtKB-KW"/>
</dbReference>
<dbReference type="EMBL" id="FQZB01000018">
    <property type="protein sequence ID" value="SHK48602.1"/>
    <property type="molecule type" value="Genomic_DNA"/>
</dbReference>
<dbReference type="Gene3D" id="3.40.50.300">
    <property type="entry name" value="P-loop containing nucleotide triphosphate hydrolases"/>
    <property type="match status" value="1"/>
</dbReference>
<name>A0A1M6SV42_9CLOT</name>
<keyword evidence="2" id="KW-0813">Transport</keyword>
<gene>
    <name evidence="6" type="ORF">SAMN02745163_03889</name>
</gene>
<evidence type="ECO:0000259" key="5">
    <source>
        <dbReference type="PROSITE" id="PS50893"/>
    </source>
</evidence>
<dbReference type="CDD" id="cd03268">
    <property type="entry name" value="ABC_BcrA_bacitracin_resist"/>
    <property type="match status" value="1"/>
</dbReference>
<dbReference type="PANTHER" id="PTHR43335:SF8">
    <property type="entry name" value="ABC TRANSPORTER, ATP-BINDING PROTEIN"/>
    <property type="match status" value="1"/>
</dbReference>
<dbReference type="Pfam" id="PF00005">
    <property type="entry name" value="ABC_tran"/>
    <property type="match status" value="1"/>
</dbReference>
<keyword evidence="4 6" id="KW-0067">ATP-binding</keyword>
<protein>
    <submittedName>
        <fullName evidence="6">ABC-2 type transport system ATP-binding protein</fullName>
    </submittedName>
</protein>
<keyword evidence="7" id="KW-1185">Reference proteome</keyword>
<feature type="domain" description="ABC transporter" evidence="5">
    <location>
        <begin position="5"/>
        <end position="233"/>
    </location>
</feature>
<evidence type="ECO:0000313" key="6">
    <source>
        <dbReference type="EMBL" id="SHK48602.1"/>
    </source>
</evidence>
<dbReference type="InterPro" id="IPR003439">
    <property type="entry name" value="ABC_transporter-like_ATP-bd"/>
</dbReference>
<evidence type="ECO:0000313" key="7">
    <source>
        <dbReference type="Proteomes" id="UP000184310"/>
    </source>
</evidence>
<dbReference type="Proteomes" id="UP000184310">
    <property type="component" value="Unassembled WGS sequence"/>
</dbReference>
<dbReference type="STRING" id="1121302.SAMN02745163_03889"/>